<protein>
    <recommendedName>
        <fullName evidence="2">Retrotransposon gag domain-containing protein</fullName>
    </recommendedName>
</protein>
<sequence>MATIMNTLQRVTTPSTTTKIPQPAEAEIPHVVENLPAVEVSPSETVQMQEMTSTSRNSIPVNWENILNEKVDEAITQRKNRGWPSSMKEDSFTKEVMNVALPPKFKEPTSDFDSMTNPIDHLRQFQDRVRLYSWPDAIAYRAFPITLRKYAREWFDTLPSRPISSFSDFANKFAICFSSSTQKKKTAIGLMQISQEKGESLR</sequence>
<feature type="region of interest" description="Disordered" evidence="1">
    <location>
        <begin position="1"/>
        <end position="20"/>
    </location>
</feature>
<dbReference type="InterPro" id="IPR005162">
    <property type="entry name" value="Retrotrans_gag_dom"/>
</dbReference>
<dbReference type="Proteomes" id="UP001604336">
    <property type="component" value="Unassembled WGS sequence"/>
</dbReference>
<dbReference type="Pfam" id="PF03732">
    <property type="entry name" value="Retrotrans_gag"/>
    <property type="match status" value="1"/>
</dbReference>
<dbReference type="EMBL" id="JBFOLK010000003">
    <property type="protein sequence ID" value="KAL2526530.1"/>
    <property type="molecule type" value="Genomic_DNA"/>
</dbReference>
<keyword evidence="4" id="KW-1185">Reference proteome</keyword>
<dbReference type="PANTHER" id="PTHR33223:SF10">
    <property type="entry name" value="AMINOTRANSFERASE-LIKE PLANT MOBILE DOMAIN-CONTAINING PROTEIN"/>
    <property type="match status" value="1"/>
</dbReference>
<dbReference type="PANTHER" id="PTHR33223">
    <property type="entry name" value="CCHC-TYPE DOMAIN-CONTAINING PROTEIN"/>
    <property type="match status" value="1"/>
</dbReference>
<comment type="caution">
    <text evidence="3">The sequence shown here is derived from an EMBL/GenBank/DDBJ whole genome shotgun (WGS) entry which is preliminary data.</text>
</comment>
<gene>
    <name evidence="3" type="ORF">Adt_11584</name>
</gene>
<accession>A0ABD1UN92</accession>
<evidence type="ECO:0000259" key="2">
    <source>
        <dbReference type="Pfam" id="PF03732"/>
    </source>
</evidence>
<evidence type="ECO:0000313" key="3">
    <source>
        <dbReference type="EMBL" id="KAL2526530.1"/>
    </source>
</evidence>
<evidence type="ECO:0000256" key="1">
    <source>
        <dbReference type="SAM" id="MobiDB-lite"/>
    </source>
</evidence>
<organism evidence="3 4">
    <name type="scientific">Abeliophyllum distichum</name>
    <dbReference type="NCBI Taxonomy" id="126358"/>
    <lineage>
        <taxon>Eukaryota</taxon>
        <taxon>Viridiplantae</taxon>
        <taxon>Streptophyta</taxon>
        <taxon>Embryophyta</taxon>
        <taxon>Tracheophyta</taxon>
        <taxon>Spermatophyta</taxon>
        <taxon>Magnoliopsida</taxon>
        <taxon>eudicotyledons</taxon>
        <taxon>Gunneridae</taxon>
        <taxon>Pentapetalae</taxon>
        <taxon>asterids</taxon>
        <taxon>lamiids</taxon>
        <taxon>Lamiales</taxon>
        <taxon>Oleaceae</taxon>
        <taxon>Forsythieae</taxon>
        <taxon>Abeliophyllum</taxon>
    </lineage>
</organism>
<evidence type="ECO:0000313" key="4">
    <source>
        <dbReference type="Proteomes" id="UP001604336"/>
    </source>
</evidence>
<name>A0ABD1UN92_9LAMI</name>
<feature type="domain" description="Retrotransposon gag" evidence="2">
    <location>
        <begin position="142"/>
        <end position="202"/>
    </location>
</feature>
<reference evidence="4" key="1">
    <citation type="submission" date="2024-07" db="EMBL/GenBank/DDBJ databases">
        <title>Two chromosome-level genome assemblies of Korean endemic species Abeliophyllum distichum and Forsythia ovata (Oleaceae).</title>
        <authorList>
            <person name="Jang H."/>
        </authorList>
    </citation>
    <scope>NUCLEOTIDE SEQUENCE [LARGE SCALE GENOMIC DNA]</scope>
</reference>
<dbReference type="AlphaFoldDB" id="A0ABD1UN92"/>
<proteinExistence type="predicted"/>